<dbReference type="PANTHER" id="PTHR30383:SF24">
    <property type="entry name" value="THIOESTERASE 1_PROTEASE 1_LYSOPHOSPHOLIPASE L1"/>
    <property type="match status" value="1"/>
</dbReference>
<dbReference type="RefSeq" id="WP_378295908.1">
    <property type="nucleotide sequence ID" value="NZ_JAHBGB010000033.1"/>
</dbReference>
<dbReference type="Proteomes" id="UP001597299">
    <property type="component" value="Unassembled WGS sequence"/>
</dbReference>
<dbReference type="CDD" id="cd01822">
    <property type="entry name" value="Lysophospholipase_L1_like"/>
    <property type="match status" value="1"/>
</dbReference>
<comment type="caution">
    <text evidence="2">The sequence shown here is derived from an EMBL/GenBank/DDBJ whole genome shotgun (WGS) entry which is preliminary data.</text>
</comment>
<protein>
    <submittedName>
        <fullName evidence="2">Arylesterase</fullName>
    </submittedName>
</protein>
<dbReference type="InterPro" id="IPR013830">
    <property type="entry name" value="SGNH_hydro"/>
</dbReference>
<dbReference type="InterPro" id="IPR008265">
    <property type="entry name" value="Lipase_GDSL_AS"/>
</dbReference>
<evidence type="ECO:0000259" key="1">
    <source>
        <dbReference type="Pfam" id="PF13472"/>
    </source>
</evidence>
<name>A0ABW4YVK7_9HYPH</name>
<dbReference type="Pfam" id="PF13472">
    <property type="entry name" value="Lipase_GDSL_2"/>
    <property type="match status" value="1"/>
</dbReference>
<proteinExistence type="predicted"/>
<organism evidence="2 3">
    <name type="scientific">Ancylobacter oerskovii</name>
    <dbReference type="NCBI Taxonomy" id="459519"/>
    <lineage>
        <taxon>Bacteria</taxon>
        <taxon>Pseudomonadati</taxon>
        <taxon>Pseudomonadota</taxon>
        <taxon>Alphaproteobacteria</taxon>
        <taxon>Hyphomicrobiales</taxon>
        <taxon>Xanthobacteraceae</taxon>
        <taxon>Ancylobacter</taxon>
    </lineage>
</organism>
<dbReference type="PROSITE" id="PS01098">
    <property type="entry name" value="LIPASE_GDSL_SER"/>
    <property type="match status" value="1"/>
</dbReference>
<gene>
    <name evidence="2" type="ORF">ACFSNC_07275</name>
</gene>
<dbReference type="InterPro" id="IPR051532">
    <property type="entry name" value="Ester_Hydrolysis_Enzymes"/>
</dbReference>
<accession>A0ABW4YVK7</accession>
<reference evidence="3" key="1">
    <citation type="journal article" date="2019" name="Int. J. Syst. Evol. Microbiol.">
        <title>The Global Catalogue of Microorganisms (GCM) 10K type strain sequencing project: providing services to taxonomists for standard genome sequencing and annotation.</title>
        <authorList>
            <consortium name="The Broad Institute Genomics Platform"/>
            <consortium name="The Broad Institute Genome Sequencing Center for Infectious Disease"/>
            <person name="Wu L."/>
            <person name="Ma J."/>
        </authorList>
    </citation>
    <scope>NUCLEOTIDE SEQUENCE [LARGE SCALE GENOMIC DNA]</scope>
    <source>
        <strain evidence="3">CCM 7435</strain>
    </source>
</reference>
<dbReference type="Gene3D" id="3.40.50.1110">
    <property type="entry name" value="SGNH hydrolase"/>
    <property type="match status" value="1"/>
</dbReference>
<dbReference type="EMBL" id="JBHUHD010000001">
    <property type="protein sequence ID" value="MFD2140192.1"/>
    <property type="molecule type" value="Genomic_DNA"/>
</dbReference>
<feature type="domain" description="SGNH hydrolase-type esterase" evidence="1">
    <location>
        <begin position="43"/>
        <end position="203"/>
    </location>
</feature>
<evidence type="ECO:0000313" key="2">
    <source>
        <dbReference type="EMBL" id="MFD2140192.1"/>
    </source>
</evidence>
<keyword evidence="3" id="KW-1185">Reference proteome</keyword>
<dbReference type="SUPFAM" id="SSF52266">
    <property type="entry name" value="SGNH hydrolase"/>
    <property type="match status" value="1"/>
</dbReference>
<sequence length="227" mass="23172">MCIAGKGRAEHLVVNWLLALLLVLAAPLALRAVAAAEPLRLVVLGDSLTAGYGLPAAEAFPVKLQAALKARGHDVVIDNAGVSGDTASAGAARLDWSVPDGTQGVILELGANDALRGVDPAVTEKALDAALARLKERGIPVLLAGMLAPPNMGADYKARFDALYPALAAKYGVPLYPFFLDGVAGQGSRLNQADGMHPTAEGVDVMVAGILPAVEAWLGTLKAGTPG</sequence>
<dbReference type="InterPro" id="IPR036514">
    <property type="entry name" value="SGNH_hydro_sf"/>
</dbReference>
<dbReference type="PANTHER" id="PTHR30383">
    <property type="entry name" value="THIOESTERASE 1/PROTEASE 1/LYSOPHOSPHOLIPASE L1"/>
    <property type="match status" value="1"/>
</dbReference>
<evidence type="ECO:0000313" key="3">
    <source>
        <dbReference type="Proteomes" id="UP001597299"/>
    </source>
</evidence>